<dbReference type="AlphaFoldDB" id="A0A3M6WT65"/>
<comment type="caution">
    <text evidence="3">The sequence shown here is derived from an EMBL/GenBank/DDBJ whole genome shotgun (WGS) entry which is preliminary data.</text>
</comment>
<evidence type="ECO:0000259" key="2">
    <source>
        <dbReference type="PROSITE" id="PS51186"/>
    </source>
</evidence>
<dbReference type="EMBL" id="QWIL01001419">
    <property type="protein sequence ID" value="RMY03509.1"/>
    <property type="molecule type" value="Genomic_DNA"/>
</dbReference>
<evidence type="ECO:0000313" key="7">
    <source>
        <dbReference type="Proteomes" id="UP000276864"/>
    </source>
</evidence>
<dbReference type="EMBL" id="QWIM01000419">
    <property type="protein sequence ID" value="RMY34870.1"/>
    <property type="molecule type" value="Genomic_DNA"/>
</dbReference>
<dbReference type="InterPro" id="IPR000182">
    <property type="entry name" value="GNAT_dom"/>
</dbReference>
<evidence type="ECO:0000313" key="8">
    <source>
        <dbReference type="Proteomes" id="UP000282582"/>
    </source>
</evidence>
<evidence type="ECO:0000313" key="6">
    <source>
        <dbReference type="Proteomes" id="UP000271337"/>
    </source>
</evidence>
<organism evidence="3 8">
    <name type="scientific">Hortaea werneckii</name>
    <name type="common">Black yeast</name>
    <name type="synonym">Cladosporium werneckii</name>
    <dbReference type="NCBI Taxonomy" id="91943"/>
    <lineage>
        <taxon>Eukaryota</taxon>
        <taxon>Fungi</taxon>
        <taxon>Dikarya</taxon>
        <taxon>Ascomycota</taxon>
        <taxon>Pezizomycotina</taxon>
        <taxon>Dothideomycetes</taxon>
        <taxon>Dothideomycetidae</taxon>
        <taxon>Mycosphaerellales</taxon>
        <taxon>Teratosphaeriaceae</taxon>
        <taxon>Hortaea</taxon>
    </lineage>
</organism>
<dbReference type="PROSITE" id="PS51186">
    <property type="entry name" value="GNAT"/>
    <property type="match status" value="1"/>
</dbReference>
<gene>
    <name evidence="5" type="ORF">D0866_04987</name>
    <name evidence="4" type="ORF">D0867_10665</name>
    <name evidence="3" type="ORF">D0868_15971</name>
</gene>
<dbReference type="Gene3D" id="3.40.630.30">
    <property type="match status" value="1"/>
</dbReference>
<accession>A0A3M6WT65</accession>
<sequence length="236" mass="27078">MSSMLNPWRSERLVYRSIEAEDESFMTSAYEDPASRLNVTPWLAIPQPKKQVKDTIDWFQNKCMLGVLICLPAAPPSSDKETVSNAADAADANKLVPIGTMGLTALEPRMQQHRHAEIGINIIRAHQNRGYGGEAIRWVLEWGFRFGNLHRIQLGAFEWNPGAIRGIFRLYERLGFVLESRKREHLWFDGRYWDLIELGMLEHEWRQRYSVEEEKAKAGAAAGSRDVQVDVNKTRP</sequence>
<feature type="domain" description="N-acetyltransferase" evidence="2">
    <location>
        <begin position="43"/>
        <end position="199"/>
    </location>
</feature>
<dbReference type="Proteomes" id="UP000271337">
    <property type="component" value="Unassembled WGS sequence"/>
</dbReference>
<dbReference type="PANTHER" id="PTHR43415:SF3">
    <property type="entry name" value="GNAT-FAMILY ACETYLTRANSFERASE"/>
    <property type="match status" value="1"/>
</dbReference>
<evidence type="ECO:0000313" key="4">
    <source>
        <dbReference type="EMBL" id="RMY03509.1"/>
    </source>
</evidence>
<dbReference type="SUPFAM" id="SSF55729">
    <property type="entry name" value="Acyl-CoA N-acyltransferases (Nat)"/>
    <property type="match status" value="1"/>
</dbReference>
<proteinExistence type="predicted"/>
<evidence type="ECO:0000313" key="5">
    <source>
        <dbReference type="EMBL" id="RMY34870.1"/>
    </source>
</evidence>
<dbReference type="EMBL" id="QWIK01002962">
    <property type="protein sequence ID" value="RMX81510.1"/>
    <property type="molecule type" value="Genomic_DNA"/>
</dbReference>
<dbReference type="OrthoDB" id="64477at2759"/>
<reference evidence="6 7" key="1">
    <citation type="journal article" date="2018" name="BMC Genomics">
        <title>Genomic evidence for intraspecific hybridization in a clonal and extremely halotolerant yeast.</title>
        <authorList>
            <person name="Gostincar C."/>
            <person name="Stajich J.E."/>
            <person name="Zupancic J."/>
            <person name="Zalar P."/>
            <person name="Gunde-Cimerman N."/>
        </authorList>
    </citation>
    <scope>NUCLEOTIDE SEQUENCE [LARGE SCALE GENOMIC DNA]</scope>
    <source>
        <strain evidence="5 7">EXF-6651</strain>
        <strain evidence="3 8">EXF-6654</strain>
        <strain evidence="4 6">EXF-6669</strain>
    </source>
</reference>
<dbReference type="Pfam" id="PF13302">
    <property type="entry name" value="Acetyltransf_3"/>
    <property type="match status" value="1"/>
</dbReference>
<dbReference type="PANTHER" id="PTHR43415">
    <property type="entry name" value="SPERMIDINE N(1)-ACETYLTRANSFERASE"/>
    <property type="match status" value="1"/>
</dbReference>
<evidence type="ECO:0000256" key="1">
    <source>
        <dbReference type="SAM" id="MobiDB-lite"/>
    </source>
</evidence>
<dbReference type="VEuPathDB" id="FungiDB:BTJ68_04830"/>
<name>A0A3M6WT65_HORWE</name>
<evidence type="ECO:0000313" key="3">
    <source>
        <dbReference type="EMBL" id="RMX81510.1"/>
    </source>
</evidence>
<dbReference type="GO" id="GO:0016747">
    <property type="term" value="F:acyltransferase activity, transferring groups other than amino-acyl groups"/>
    <property type="evidence" value="ECO:0007669"/>
    <property type="project" value="InterPro"/>
</dbReference>
<protein>
    <recommendedName>
        <fullName evidence="2">N-acetyltransferase domain-containing protein</fullName>
    </recommendedName>
</protein>
<feature type="region of interest" description="Disordered" evidence="1">
    <location>
        <begin position="215"/>
        <end position="236"/>
    </location>
</feature>
<dbReference type="Proteomes" id="UP000276864">
    <property type="component" value="Unassembled WGS sequence"/>
</dbReference>
<dbReference type="InterPro" id="IPR016181">
    <property type="entry name" value="Acyl_CoA_acyltransferase"/>
</dbReference>
<dbReference type="Proteomes" id="UP000282582">
    <property type="component" value="Unassembled WGS sequence"/>
</dbReference>